<dbReference type="EMBL" id="MU167359">
    <property type="protein sequence ID" value="KAG0142137.1"/>
    <property type="molecule type" value="Genomic_DNA"/>
</dbReference>
<evidence type="ECO:0000256" key="1">
    <source>
        <dbReference type="SAM" id="Phobius"/>
    </source>
</evidence>
<gene>
    <name evidence="2" type="ORF">CROQUDRAFT_97922</name>
</gene>
<dbReference type="AlphaFoldDB" id="A0A9P6NAQ3"/>
<dbReference type="OrthoDB" id="2213137at2759"/>
<comment type="caution">
    <text evidence="2">The sequence shown here is derived from an EMBL/GenBank/DDBJ whole genome shotgun (WGS) entry which is preliminary data.</text>
</comment>
<evidence type="ECO:0000313" key="3">
    <source>
        <dbReference type="Proteomes" id="UP000886653"/>
    </source>
</evidence>
<keyword evidence="3" id="KW-1185">Reference proteome</keyword>
<feature type="transmembrane region" description="Helical" evidence="1">
    <location>
        <begin position="150"/>
        <end position="173"/>
    </location>
</feature>
<feature type="transmembrane region" description="Helical" evidence="1">
    <location>
        <begin position="16"/>
        <end position="39"/>
    </location>
</feature>
<accession>A0A9P6NAQ3</accession>
<reference evidence="2" key="1">
    <citation type="submission" date="2013-11" db="EMBL/GenBank/DDBJ databases">
        <title>Genome sequence of the fusiform rust pathogen reveals effectors for host alternation and coevolution with pine.</title>
        <authorList>
            <consortium name="DOE Joint Genome Institute"/>
            <person name="Smith K."/>
            <person name="Pendleton A."/>
            <person name="Kubisiak T."/>
            <person name="Anderson C."/>
            <person name="Salamov A."/>
            <person name="Aerts A."/>
            <person name="Riley R."/>
            <person name="Clum A."/>
            <person name="Lindquist E."/>
            <person name="Ence D."/>
            <person name="Campbell M."/>
            <person name="Kronenberg Z."/>
            <person name="Feau N."/>
            <person name="Dhillon B."/>
            <person name="Hamelin R."/>
            <person name="Burleigh J."/>
            <person name="Smith J."/>
            <person name="Yandell M."/>
            <person name="Nelson C."/>
            <person name="Grigoriev I."/>
            <person name="Davis J."/>
        </authorList>
    </citation>
    <scope>NUCLEOTIDE SEQUENCE</scope>
    <source>
        <strain evidence="2">G11</strain>
    </source>
</reference>
<keyword evidence="1" id="KW-0812">Transmembrane</keyword>
<keyword evidence="1" id="KW-0472">Membrane</keyword>
<feature type="transmembrane region" description="Helical" evidence="1">
    <location>
        <begin position="86"/>
        <end position="107"/>
    </location>
</feature>
<evidence type="ECO:0000313" key="2">
    <source>
        <dbReference type="EMBL" id="KAG0142137.1"/>
    </source>
</evidence>
<proteinExistence type="predicted"/>
<organism evidence="2 3">
    <name type="scientific">Cronartium quercuum f. sp. fusiforme G11</name>
    <dbReference type="NCBI Taxonomy" id="708437"/>
    <lineage>
        <taxon>Eukaryota</taxon>
        <taxon>Fungi</taxon>
        <taxon>Dikarya</taxon>
        <taxon>Basidiomycota</taxon>
        <taxon>Pucciniomycotina</taxon>
        <taxon>Pucciniomycetes</taxon>
        <taxon>Pucciniales</taxon>
        <taxon>Coleosporiaceae</taxon>
        <taxon>Cronartium</taxon>
    </lineage>
</organism>
<name>A0A9P6NAQ3_9BASI</name>
<dbReference type="Proteomes" id="UP000886653">
    <property type="component" value="Unassembled WGS sequence"/>
</dbReference>
<keyword evidence="1" id="KW-1133">Transmembrane helix</keyword>
<feature type="transmembrane region" description="Helical" evidence="1">
    <location>
        <begin position="59"/>
        <end position="79"/>
    </location>
</feature>
<sequence length="195" mass="21113">MREVLGDRNSLKPGTLWFFVLSNILETLSHFIPSLYHFVANIVSRVILGLLSEKVSTHLISASTSAVAAILVVLFWGALRSLGLRGLLALSVILVVTSRAWSLYFAIIKEWNGILGFTREVGDIIAGPIPSALLQNASSTPTKSGSSSGYSGVITFFGASMFATVVVESDLFVHQLILKNRRLLLSGKVKPELNI</sequence>
<protein>
    <submittedName>
        <fullName evidence="2">Uncharacterized protein</fullName>
    </submittedName>
</protein>